<dbReference type="EMBL" id="CP111023">
    <property type="protein sequence ID" value="WAR21071.1"/>
    <property type="molecule type" value="Genomic_DNA"/>
</dbReference>
<proteinExistence type="predicted"/>
<protein>
    <submittedName>
        <fullName evidence="1">Uncharacterized protein</fullName>
    </submittedName>
</protein>
<sequence>MTEELSETLSQVTLEAEAVVHDVSIELEAQGDAAVAKFRDDVTSEAECVLNDVTAELAEQGDAVIKRTDGKLAESGQAAVLAFERQASRYETAALDSIASAASKERDYLRFVSREPSIISHTEFQRQLIQHYEKRHCSLGLSPLLSDSDEDLETFYVPPKIEVVRERTRLRMNKNQSTVSAQRQVQCFRDIFYLGNERLCDIYLQGESDSSEVECDIDAMIVNQVIKFLPKDYNIEFLQRVLAEEICLVLLDGLDEWSHPEQSLHKCSCGRQISLPFRRTRENCTILSTTRPWVIQTKKIKNSEIDVLLQLCGVSHTDMFVEKALSFFNETHDEQKSADDFHAVIKSYALEHLVMFPTMCIQLLCCWYADLLVDRSQTQIYSSMVDMMFGRAKEKKHDHSFDSSGALFEPSMYVDFDMPELFSNAMNILDNRGLFLSFGNLAYNTLVDWQGGSSGVFDGRSVWDYLTGIEWSAALEIGILTQRPSQSFLTERRTTYSFLHRSIQEFMAAAYIAICCESHEECLQCLDSVCAEMDALADTRQRMKDFIADMVITK</sequence>
<dbReference type="PANTHER" id="PTHR46312:SF2">
    <property type="entry name" value="NUCLEOTIDE-BINDING OLIGOMERIZATION DOMAIN-CONTAINING PROTEIN 2-LIKE"/>
    <property type="match status" value="1"/>
</dbReference>
<accession>A0ABY7FPD9</accession>
<name>A0ABY7FPD9_MYAAR</name>
<keyword evidence="2" id="KW-1185">Reference proteome</keyword>
<dbReference type="PANTHER" id="PTHR46312">
    <property type="entry name" value="NACHT DOMAIN-CONTAINING PROTEIN"/>
    <property type="match status" value="1"/>
</dbReference>
<dbReference type="Proteomes" id="UP001164746">
    <property type="component" value="Chromosome 12"/>
</dbReference>
<evidence type="ECO:0000313" key="1">
    <source>
        <dbReference type="EMBL" id="WAR21071.1"/>
    </source>
</evidence>
<reference evidence="1" key="1">
    <citation type="submission" date="2022-11" db="EMBL/GenBank/DDBJ databases">
        <title>Centuries of genome instability and evolution in soft-shell clam transmissible cancer (bioRxiv).</title>
        <authorList>
            <person name="Hart S.F.M."/>
            <person name="Yonemitsu M.A."/>
            <person name="Giersch R.M."/>
            <person name="Beal B.F."/>
            <person name="Arriagada G."/>
            <person name="Davis B.W."/>
            <person name="Ostrander E.A."/>
            <person name="Goff S.P."/>
            <person name="Metzger M.J."/>
        </authorList>
    </citation>
    <scope>NUCLEOTIDE SEQUENCE</scope>
    <source>
        <strain evidence="1">MELC-2E11</strain>
        <tissue evidence="1">Siphon/mantle</tissue>
    </source>
</reference>
<organism evidence="1 2">
    <name type="scientific">Mya arenaria</name>
    <name type="common">Soft-shell clam</name>
    <dbReference type="NCBI Taxonomy" id="6604"/>
    <lineage>
        <taxon>Eukaryota</taxon>
        <taxon>Metazoa</taxon>
        <taxon>Spiralia</taxon>
        <taxon>Lophotrochozoa</taxon>
        <taxon>Mollusca</taxon>
        <taxon>Bivalvia</taxon>
        <taxon>Autobranchia</taxon>
        <taxon>Heteroconchia</taxon>
        <taxon>Euheterodonta</taxon>
        <taxon>Imparidentia</taxon>
        <taxon>Neoheterodontei</taxon>
        <taxon>Myida</taxon>
        <taxon>Myoidea</taxon>
        <taxon>Myidae</taxon>
        <taxon>Mya</taxon>
    </lineage>
</organism>
<gene>
    <name evidence="1" type="ORF">MAR_015045</name>
</gene>
<evidence type="ECO:0000313" key="2">
    <source>
        <dbReference type="Proteomes" id="UP001164746"/>
    </source>
</evidence>